<sequence>MPTFPSSAKDLLTQLTTGPSLREVAAATLRSSLRELYPDLDIDPDLALLITPGWQITAEVILPGTPHAQSLTGALSRCVMSNTTVTWIDGEHYLIYQTTLGPNVHLPVKVDTVGSLINELAPLLPVAYQEQQLLFWNQSPQENGPRWQSFANALRRIWNIESVEGWDEDECNVARNVFLYPDYADRQLHDKYNTKAYLIDIDVQQATQLSHSNLAALAVLIGRLGEREIILSYSIGTGYAAFNSQKEFGESLSTHGAIARSSSMHWRLFEPAGNFFEQQACTFIALQIQAIGAVTFENGEVVATVAQAAPSNTVDLLSLIAPSRLDAVHHALPTWLLDASPTDQSAYGRYSMDVAAQHFQDAGKAFDDGIKSIDEFALDAIHTLMLTEHPEVARATLNNVRITITSVQAWGTLIVPGNTQIQTLTLAQLALENLIALPLGNKTVSYKNGSDVPAWMTAAYLEALITQVNVGERYPALVKRTLLDDPVESLRRQQLYIAHLRLQLPLLALQCKVQHVFGVSEQGYRYVCAALSPDSAAREVDGAAIVIRPLSLRPKLRLTASVDVVSNMFIIGPQDPKKGPCLLYRPLSDVQLMEFPSPSNLLYAIKQDTPLRQSVLAWLPDNVRTAYAQFVFPGSLPSPWVLTSLVNDPLNALVMTGPIDLGQEVLRGDYFATLFKANAAAMVTLADRQSLSNAEARWQSLKNAGWLIFNTVLPFMGRSVGAATWIWQLMDDLQQMVDAKEIDDRTTGISALVDIFLTLGMVLATHVATRLGPGSGPAIEKPGVLPELPPPAAKPELIQKPTVDGVGPPVGHEHTLHISGAVTRNSSSLGTFLDSFTLPKPDKLGEQHTVAGPYLNLYAKDQHWYAPVGERWFEVIVDENDAVLIVDPQQPGRHGPLLIGNQLGQWFVDTRLRLRGAGLRSRRKKGEALRPPKIADLRQKLELFENTRAERTASLEKLRSAIDSAADDAKELARATFLEQIDTRLKEIDVPISQLKSLKIIDTVPNYQDGMASYLKHQLLLARSAIYEQGIPFRKQLQASQGHFDIENIQEDTWPTVHYRDLYTATQAMIDRLEYVRERREQALDLGALGAELVQSDDNFASGHDVDDLKAFKVSLSHFLCVTEGESPSRVDAREALRRIVDAAELTVQSFREAVQPVNVAPLEQLIETLDSLTDQFSRVDQNLVDLPAEFPTDLNRPDLENLRTQVDEFAQRAKKQLTALLRERKTLEPTPGPSNATSRVKRKYIKTRSKGIVVGEQRETPAEDGKALVDVKEPMTGKVIATFHEKEPGVWVEQEHVLKPVPRTRVRDLQIAINSGLDLIDGVDAFITRKEAWAKKTAQLPVEIEESFHRHAKKLEQASLDIEDALTASNLTGIDSPSAALASRNLDEAGKKLYREGKRVKIDVLKRRPPEAAHIEILLHEGAVTVDPPVGERIKLRGRDKGYLREYTVVDATTKLPLWYAHFHYPTPTGPNEAYTAAHLKTHKQRKMGGQRESLSDIAVYRREIGPQLARSLFLKAKPPQPVA</sequence>
<proteinExistence type="predicted"/>
<accession>A0A1N7U620</accession>
<dbReference type="OrthoDB" id="7003488at2"/>
<protein>
    <recommendedName>
        <fullName evidence="2">Dermonecrotic toxin N-terminal domain-containing protein</fullName>
    </recommendedName>
</protein>
<dbReference type="InterPro" id="IPR046673">
    <property type="entry name" value="ToxA_N"/>
</dbReference>
<evidence type="ECO:0000256" key="1">
    <source>
        <dbReference type="SAM" id="Coils"/>
    </source>
</evidence>
<name>A0A1N7U620_9PSED</name>
<feature type="coiled-coil region" evidence="1">
    <location>
        <begin position="1163"/>
        <end position="1220"/>
    </location>
</feature>
<dbReference type="Proteomes" id="UP000027308">
    <property type="component" value="Chromosome"/>
</dbReference>
<evidence type="ECO:0000313" key="4">
    <source>
        <dbReference type="Proteomes" id="UP000027308"/>
    </source>
</evidence>
<evidence type="ECO:0000259" key="2">
    <source>
        <dbReference type="Pfam" id="PF20178"/>
    </source>
</evidence>
<dbReference type="RefSeq" id="WP_038454074.1">
    <property type="nucleotide sequence ID" value="NZ_CP007637.1"/>
</dbReference>
<dbReference type="EMBL" id="CP007637">
    <property type="protein sequence ID" value="AIB39395.1"/>
    <property type="molecule type" value="Genomic_DNA"/>
</dbReference>
<organism evidence="3 4">
    <name type="scientific">Pseudomonas simiae</name>
    <dbReference type="NCBI Taxonomy" id="321846"/>
    <lineage>
        <taxon>Bacteria</taxon>
        <taxon>Pseudomonadati</taxon>
        <taxon>Pseudomonadota</taxon>
        <taxon>Gammaproteobacteria</taxon>
        <taxon>Pseudomonadales</taxon>
        <taxon>Pseudomonadaceae</taxon>
        <taxon>Pseudomonas</taxon>
    </lineage>
</organism>
<reference evidence="3 4" key="1">
    <citation type="submission" date="2014-05" db="EMBL/GenBank/DDBJ databases">
        <title>Pseudomonas simiae WCS417.</title>
        <authorList>
            <person name="Berendsen R.L."/>
        </authorList>
    </citation>
    <scope>NUCLEOTIDE SEQUENCE [LARGE SCALE GENOMIC DNA]</scope>
    <source>
        <strain evidence="3 4">WCS417</strain>
    </source>
</reference>
<gene>
    <name evidence="3" type="ORF">PS417_28160</name>
</gene>
<feature type="domain" description="Dermonecrotic toxin N-terminal" evidence="2">
    <location>
        <begin position="402"/>
        <end position="607"/>
    </location>
</feature>
<keyword evidence="1" id="KW-0175">Coiled coil</keyword>
<evidence type="ECO:0000313" key="3">
    <source>
        <dbReference type="EMBL" id="AIB39395.1"/>
    </source>
</evidence>
<dbReference type="Pfam" id="PF20178">
    <property type="entry name" value="ToxA_N"/>
    <property type="match status" value="1"/>
</dbReference>